<gene>
    <name evidence="6" type="ORF">GCM10011352_09890</name>
</gene>
<keyword evidence="4" id="KW-0472">Membrane</keyword>
<dbReference type="Pfam" id="PF04357">
    <property type="entry name" value="TamB"/>
    <property type="match status" value="1"/>
</dbReference>
<proteinExistence type="predicted"/>
<keyword evidence="3" id="KW-1133">Transmembrane helix</keyword>
<evidence type="ECO:0000256" key="4">
    <source>
        <dbReference type="ARBA" id="ARBA00023136"/>
    </source>
</evidence>
<dbReference type="PANTHER" id="PTHR36985">
    <property type="entry name" value="TRANSLOCATION AND ASSEMBLY MODULE SUBUNIT TAMB"/>
    <property type="match status" value="1"/>
</dbReference>
<sequence>MRIKRAARNLLLVLLLLLLLVAALVGWILATESGSRWLVARATAFVPGELSIAQVSGRLIRDLRLGGIEYRSEQLRLIGDSLALDWQPSQLLSGELLVERLALGNIDLYLPAPPAEQESAAAAGPLQLPEQVLLPLAIDIQLLSLQQLRLYVGDVAVPAQQLDSAQLSLSAKEGRLELQQLALRSPLVNLDLAGAATLAGEYPLEFTTKWQLRLPTGTPDSGEQRTARLDGHGRLHGTLNQLDLQQWIEGAADVELSARLESLLSTPQWQVQLELTQLDLKQLLQDPAPELLALQPHVSMQANGGLDTAQLNLVLSATLPELQRTRLSLVAEASAQRIDIRELALQPEQGDARFSAFGQIDDPLGSREIEVRIDWQSLHYPLDQLAPLISSPTGELKLTGTLDDYRVALQTRVSGTDLPPTQLALEGRGSMDGLSLRQLRVDTLGGRIDVGGEVHWLPQVDWDLQVAAEGLQPGLKWPELTGSLNAALKTQGALGEQLEVRLQLDRLDGRLQGQPLNGSGQARIAGSALRLEQLDLSWGEARVQANGDIAEQLALQWQLRVPDLGKLVPGAGGQITGSGRLSGAPALPAVEAELSVSALRYDTTRVEQLEAQLKFDPSWQQPADIRVHVQQIVSAGQAINSADLTVSGTDQQLRIALDADADPTARLRLRADGQLATDLQRDPVYWSWRGRLTQLELSNPRAGRWAMVAPAAVDVDPQRYRLGRLCLASVDVEGTACFAGDGELGTAQPKAQASLNIAGLSLAAFAPFMPEPTAIDGRIDAQAEFSQSGAESRYNALLRLPQAVLSLPDSDLKLTLDGSRIELRGDSESARAQVDIAMDPLQGGIQGQVSVEDLSGAQRLRGEMNARIEQLQPLALLVPALQIHGGSTTAALAMAGTLTQPELNGRVSLSEGDIELPGAGVRISEIVLNLADDPVRAGQMRLEGSALSGQGRLTLNGTLLPMQQRAELNVKGERFEAVNTAEVQLLVSPDLQLALSPQTIRVRGELLIPQALIQAPKLEQSAVSGSPDLVVRSQTGGETSRGPELDVDLRVVLGESVRVDAFGFNGLLNGALNLQQGRGLARGTGSVGVASGKYRLYGQDLEISRGNVIFTGGPLSNPGLDLRVEREVDDVIVGALVGGTLRKPDLTLSSSPAMPDNRILSYLVLGRAPDATSAGEQQLLMKLALSLGAKGGTSITEKLTQSLNVDEIGFASGDTADDTSFYIGKYLSPELYIKYGVGLINPVNTFLMRYQLSKRLSLETQTSAEGSGGDLIYSFESD</sequence>
<name>A0ABQ1K7Q9_9GAMM</name>
<dbReference type="RefSeq" id="WP_188746015.1">
    <property type="nucleotide sequence ID" value="NZ_BMIJ01000002.1"/>
</dbReference>
<protein>
    <submittedName>
        <fullName evidence="6">DUF490 domain-containing protein</fullName>
    </submittedName>
</protein>
<keyword evidence="7" id="KW-1185">Reference proteome</keyword>
<evidence type="ECO:0000256" key="3">
    <source>
        <dbReference type="ARBA" id="ARBA00022989"/>
    </source>
</evidence>
<dbReference type="PANTHER" id="PTHR36985:SF1">
    <property type="entry name" value="TRANSLOCATION AND ASSEMBLY MODULE SUBUNIT TAMB"/>
    <property type="match status" value="1"/>
</dbReference>
<organism evidence="6 7">
    <name type="scientific">Marinobacterium zhoushanense</name>
    <dbReference type="NCBI Taxonomy" id="1679163"/>
    <lineage>
        <taxon>Bacteria</taxon>
        <taxon>Pseudomonadati</taxon>
        <taxon>Pseudomonadota</taxon>
        <taxon>Gammaproteobacteria</taxon>
        <taxon>Oceanospirillales</taxon>
        <taxon>Oceanospirillaceae</taxon>
        <taxon>Marinobacterium</taxon>
    </lineage>
</organism>
<dbReference type="EMBL" id="BMIJ01000002">
    <property type="protein sequence ID" value="GGB86030.1"/>
    <property type="molecule type" value="Genomic_DNA"/>
</dbReference>
<comment type="caution">
    <text evidence="6">The sequence shown here is derived from an EMBL/GenBank/DDBJ whole genome shotgun (WGS) entry which is preliminary data.</text>
</comment>
<evidence type="ECO:0000313" key="6">
    <source>
        <dbReference type="EMBL" id="GGB86030.1"/>
    </source>
</evidence>
<dbReference type="InterPro" id="IPR007452">
    <property type="entry name" value="TamB_C"/>
</dbReference>
<reference evidence="7" key="1">
    <citation type="journal article" date="2019" name="Int. J. Syst. Evol. Microbiol.">
        <title>The Global Catalogue of Microorganisms (GCM) 10K type strain sequencing project: providing services to taxonomists for standard genome sequencing and annotation.</title>
        <authorList>
            <consortium name="The Broad Institute Genomics Platform"/>
            <consortium name="The Broad Institute Genome Sequencing Center for Infectious Disease"/>
            <person name="Wu L."/>
            <person name="Ma J."/>
        </authorList>
    </citation>
    <scope>NUCLEOTIDE SEQUENCE [LARGE SCALE GENOMIC DNA]</scope>
    <source>
        <strain evidence="7">CGMCC 1.15341</strain>
    </source>
</reference>
<accession>A0ABQ1K7Q9</accession>
<comment type="subcellular location">
    <subcellularLocation>
        <location evidence="1">Membrane</location>
        <topology evidence="1">Single-pass membrane protein</topology>
    </subcellularLocation>
</comment>
<evidence type="ECO:0000256" key="2">
    <source>
        <dbReference type="ARBA" id="ARBA00022692"/>
    </source>
</evidence>
<keyword evidence="2" id="KW-0812">Transmembrane</keyword>
<dbReference type="Proteomes" id="UP000629025">
    <property type="component" value="Unassembled WGS sequence"/>
</dbReference>
<evidence type="ECO:0000259" key="5">
    <source>
        <dbReference type="Pfam" id="PF04357"/>
    </source>
</evidence>
<evidence type="ECO:0000256" key="1">
    <source>
        <dbReference type="ARBA" id="ARBA00004167"/>
    </source>
</evidence>
<evidence type="ECO:0000313" key="7">
    <source>
        <dbReference type="Proteomes" id="UP000629025"/>
    </source>
</evidence>
<feature type="domain" description="Translocation and assembly module TamB C-terminal" evidence="5">
    <location>
        <begin position="947"/>
        <end position="1276"/>
    </location>
</feature>